<dbReference type="Pfam" id="PF00646">
    <property type="entry name" value="F-box"/>
    <property type="match status" value="1"/>
</dbReference>
<reference evidence="3" key="2">
    <citation type="submission" date="2025-08" db="UniProtKB">
        <authorList>
            <consortium name="RefSeq"/>
        </authorList>
    </citation>
    <scope>IDENTIFICATION</scope>
    <source>
        <tissue evidence="3">Leaf</tissue>
    </source>
</reference>
<dbReference type="InterPro" id="IPR053197">
    <property type="entry name" value="F-box_SCFL_complex_component"/>
</dbReference>
<dbReference type="GeneID" id="106763213"/>
<evidence type="ECO:0000313" key="3">
    <source>
        <dbReference type="RefSeq" id="XP_014502907.1"/>
    </source>
</evidence>
<evidence type="ECO:0000259" key="1">
    <source>
        <dbReference type="PROSITE" id="PS50181"/>
    </source>
</evidence>
<dbReference type="InterPro" id="IPR053781">
    <property type="entry name" value="F-box_AtFBL13-like"/>
</dbReference>
<dbReference type="KEGG" id="vra:106763213"/>
<dbReference type="InterPro" id="IPR001810">
    <property type="entry name" value="F-box_dom"/>
</dbReference>
<dbReference type="RefSeq" id="XP_014502907.1">
    <property type="nucleotide sequence ID" value="XM_014647421.1"/>
</dbReference>
<sequence length="159" mass="18027">MLPGLPEEIILQILSFVDAKTAVQTSVLNKRCRYLWASLPVINFDDASFQDAMSFEDFVDNFLSCRDTSTIVSNVNLKCHYNVVDSIIEHLIDTLSITTTVEVLSMFPDKLKDESSPFTRMQTFELICDKSSSFIMPKDDQNGKTNIVEDGLCEEVKRN</sequence>
<protein>
    <submittedName>
        <fullName evidence="3">FBD-associated F-box protein At5g56440</fullName>
    </submittedName>
</protein>
<dbReference type="PANTHER" id="PTHR34223:SF51">
    <property type="entry name" value="OS06G0556300 PROTEIN"/>
    <property type="match status" value="1"/>
</dbReference>
<name>A0A1S3UA53_VIGRR</name>
<feature type="domain" description="F-box" evidence="1">
    <location>
        <begin position="1"/>
        <end position="52"/>
    </location>
</feature>
<dbReference type="InterPro" id="IPR036047">
    <property type="entry name" value="F-box-like_dom_sf"/>
</dbReference>
<dbReference type="PANTHER" id="PTHR34223">
    <property type="entry name" value="OS11G0201299 PROTEIN"/>
    <property type="match status" value="1"/>
</dbReference>
<dbReference type="CDD" id="cd22160">
    <property type="entry name" value="F-box_AtFBL13-like"/>
    <property type="match status" value="1"/>
</dbReference>
<organism evidence="2 3">
    <name type="scientific">Vigna radiata var. radiata</name>
    <name type="common">Mung bean</name>
    <name type="synonym">Phaseolus aureus</name>
    <dbReference type="NCBI Taxonomy" id="3916"/>
    <lineage>
        <taxon>Eukaryota</taxon>
        <taxon>Viridiplantae</taxon>
        <taxon>Streptophyta</taxon>
        <taxon>Embryophyta</taxon>
        <taxon>Tracheophyta</taxon>
        <taxon>Spermatophyta</taxon>
        <taxon>Magnoliopsida</taxon>
        <taxon>eudicotyledons</taxon>
        <taxon>Gunneridae</taxon>
        <taxon>Pentapetalae</taxon>
        <taxon>rosids</taxon>
        <taxon>fabids</taxon>
        <taxon>Fabales</taxon>
        <taxon>Fabaceae</taxon>
        <taxon>Papilionoideae</taxon>
        <taxon>50 kb inversion clade</taxon>
        <taxon>NPAAA clade</taxon>
        <taxon>indigoferoid/millettioid clade</taxon>
        <taxon>Phaseoleae</taxon>
        <taxon>Vigna</taxon>
    </lineage>
</organism>
<dbReference type="OrthoDB" id="1848700at2759"/>
<dbReference type="PROSITE" id="PS50181">
    <property type="entry name" value="FBOX"/>
    <property type="match status" value="1"/>
</dbReference>
<reference evidence="2" key="1">
    <citation type="journal article" date="2014" name="Nat. Commun.">
        <title>Genome sequence of mungbean and insights into evolution within Vigna species.</title>
        <authorList>
            <person name="Kang Y.J."/>
            <person name="Kim S.K."/>
            <person name="Kim M.Y."/>
            <person name="Lestari P."/>
            <person name="Kim K.H."/>
            <person name="Ha B.K."/>
            <person name="Jun T.H."/>
            <person name="Hwang W.J."/>
            <person name="Lee T."/>
            <person name="Lee J."/>
            <person name="Shim S."/>
            <person name="Yoon M.Y."/>
            <person name="Jang Y.E."/>
            <person name="Han K.S."/>
            <person name="Taeprayoon P."/>
            <person name="Yoon N."/>
            <person name="Somta P."/>
            <person name="Tanya P."/>
            <person name="Kim K.S."/>
            <person name="Gwag J.G."/>
            <person name="Moon J.K."/>
            <person name="Lee Y.H."/>
            <person name="Park B.S."/>
            <person name="Bombarely A."/>
            <person name="Doyle J.J."/>
            <person name="Jackson S.A."/>
            <person name="Schafleitner R."/>
            <person name="Srinives P."/>
            <person name="Varshney R.K."/>
            <person name="Lee S.H."/>
        </authorList>
    </citation>
    <scope>NUCLEOTIDE SEQUENCE [LARGE SCALE GENOMIC DNA]</scope>
    <source>
        <strain evidence="2">cv. VC1973A</strain>
    </source>
</reference>
<dbReference type="AlphaFoldDB" id="A0A1S3UA53"/>
<proteinExistence type="predicted"/>
<gene>
    <name evidence="3" type="primary">LOC106763213</name>
</gene>
<keyword evidence="2" id="KW-1185">Reference proteome</keyword>
<accession>A0A1S3UA53</accession>
<dbReference type="SUPFAM" id="SSF81383">
    <property type="entry name" value="F-box domain"/>
    <property type="match status" value="1"/>
</dbReference>
<dbReference type="Proteomes" id="UP000087766">
    <property type="component" value="Chromosome 6"/>
</dbReference>
<evidence type="ECO:0000313" key="2">
    <source>
        <dbReference type="Proteomes" id="UP000087766"/>
    </source>
</evidence>
<dbReference type="SMART" id="SM00256">
    <property type="entry name" value="FBOX"/>
    <property type="match status" value="1"/>
</dbReference>